<organism evidence="1 2">
    <name type="scientific">Uliginosibacterium flavum</name>
    <dbReference type="NCBI Taxonomy" id="1396831"/>
    <lineage>
        <taxon>Bacteria</taxon>
        <taxon>Pseudomonadati</taxon>
        <taxon>Pseudomonadota</taxon>
        <taxon>Betaproteobacteria</taxon>
        <taxon>Rhodocyclales</taxon>
        <taxon>Zoogloeaceae</taxon>
        <taxon>Uliginosibacterium</taxon>
    </lineage>
</organism>
<keyword evidence="2" id="KW-1185">Reference proteome</keyword>
<comment type="caution">
    <text evidence="1">The sequence shown here is derived from an EMBL/GenBank/DDBJ whole genome shotgun (WGS) entry which is preliminary data.</text>
</comment>
<dbReference type="EMBL" id="JBEWZI010000026">
    <property type="protein sequence ID" value="MET7016026.1"/>
    <property type="molecule type" value="Genomic_DNA"/>
</dbReference>
<protein>
    <submittedName>
        <fullName evidence="1">Uncharacterized protein</fullName>
    </submittedName>
</protein>
<dbReference type="RefSeq" id="WP_354602484.1">
    <property type="nucleotide sequence ID" value="NZ_JBEWZI010000026.1"/>
</dbReference>
<dbReference type="Proteomes" id="UP001549691">
    <property type="component" value="Unassembled WGS sequence"/>
</dbReference>
<sequence>MSPSTSDDPIIDKALLTKADALIRRNRPDGVGSDADELPLLTDALDEDLPELTDAFDTLEPLEALDTSSLAPMRSHVPERVKDTFALSLDLDIDDDLTPSGQFQQLSPLPPRQVIENAVDEAVARTRAEMRAEHERAIREAAARARAEAIAELGAQPRGRSTEEQEIAIRDACAKARADALHEARAQQLRAVQAAQAQGREEAEINQWPAMQEARREAVQNAAMAMGERLIELDAQIAQGINQWLAKELPPIIAGELLGLSERLRMQTAAHLRVTLLPELSEQISKVLDSALRGDDDQNQS</sequence>
<gene>
    <name evidence="1" type="ORF">ABXR19_17710</name>
</gene>
<accession>A0ABV2TQ13</accession>
<evidence type="ECO:0000313" key="1">
    <source>
        <dbReference type="EMBL" id="MET7016026.1"/>
    </source>
</evidence>
<proteinExistence type="predicted"/>
<reference evidence="1 2" key="1">
    <citation type="submission" date="2024-07" db="EMBL/GenBank/DDBJ databases">
        <title>Uliginosibacterium flavum JJ3220;KACC:17644.</title>
        <authorList>
            <person name="Kim M.K."/>
        </authorList>
    </citation>
    <scope>NUCLEOTIDE SEQUENCE [LARGE SCALE GENOMIC DNA]</scope>
    <source>
        <strain evidence="1 2">KACC:17644</strain>
    </source>
</reference>
<evidence type="ECO:0000313" key="2">
    <source>
        <dbReference type="Proteomes" id="UP001549691"/>
    </source>
</evidence>
<name>A0ABV2TQ13_9RHOO</name>